<reference evidence="2 3" key="1">
    <citation type="submission" date="2006-04" db="EMBL/GenBank/DDBJ databases">
        <authorList>
            <person name="Nierman W.C."/>
        </authorList>
    </citation>
    <scope>NUCLEOTIDE SEQUENCE [LARGE SCALE GENOMIC DNA]</scope>
    <source>
        <strain evidence="2 3">DW4/3-1</strain>
    </source>
</reference>
<feature type="region of interest" description="Disordered" evidence="1">
    <location>
        <begin position="199"/>
        <end position="233"/>
    </location>
</feature>
<feature type="region of interest" description="Disordered" evidence="1">
    <location>
        <begin position="1"/>
        <end position="144"/>
    </location>
</feature>
<proteinExistence type="predicted"/>
<evidence type="ECO:0000313" key="3">
    <source>
        <dbReference type="Proteomes" id="UP000032702"/>
    </source>
</evidence>
<dbReference type="Proteomes" id="UP000032702">
    <property type="component" value="Unassembled WGS sequence"/>
</dbReference>
<accession>Q08W28</accession>
<organism evidence="2 3">
    <name type="scientific">Stigmatella aurantiaca (strain DW4/3-1)</name>
    <dbReference type="NCBI Taxonomy" id="378806"/>
    <lineage>
        <taxon>Bacteria</taxon>
        <taxon>Pseudomonadati</taxon>
        <taxon>Myxococcota</taxon>
        <taxon>Myxococcia</taxon>
        <taxon>Myxococcales</taxon>
        <taxon>Cystobacterineae</taxon>
        <taxon>Archangiaceae</taxon>
        <taxon>Stigmatella</taxon>
    </lineage>
</organism>
<comment type="caution">
    <text evidence="2">The sequence shown here is derived from an EMBL/GenBank/DDBJ whole genome shotgun (WGS) entry which is preliminary data.</text>
</comment>
<gene>
    <name evidence="2" type="ORF">STIAU_6337</name>
</gene>
<protein>
    <submittedName>
        <fullName evidence="2">Uncharacterized protein</fullName>
    </submittedName>
</protein>
<evidence type="ECO:0000313" key="2">
    <source>
        <dbReference type="EMBL" id="EAU64692.1"/>
    </source>
</evidence>
<sequence length="455" mass="48800">MSGLNSFSPGAGSSSKASRRSSPSSISGSGSSSASSGSDSSTSKPSPNSSAKAPRSASSTGGSADTGGAMASGAGASTGNGVEDGACGAPASTASPRGAPALGATEGVHASQRSGSHRRIPRQARGPHDRAQRRKGGLLPGKPTRAARMAVAAPGEIPDAEVRVSKRRMREPSLAVQSVLARDGLVVRFRELVGHPARADERRADDRHARRRSAGEHAAREHAGADGHEAGTRRADVITAHRFLVRGDAIQHRGGTVADHTCPTRCAADEARRVREEGRERRREARAVRHRAQHVSRHGRIDETCRRDGRGNAVERVRPGAEGTQQRRALVGRQRREQLVDARNGLPVHARVENRLGDLPERRGRNAEFRRERRDGRLPLLFRHVRQRADGVGRNLVGGHLRRDGLRTRGVDARELPQVTSQRGLTFLGRHELEPVLVRRALDAFGHAIADVEQV</sequence>
<evidence type="ECO:0000256" key="1">
    <source>
        <dbReference type="SAM" id="MobiDB-lite"/>
    </source>
</evidence>
<feature type="compositionally biased region" description="Low complexity" evidence="1">
    <location>
        <begin position="1"/>
        <end position="81"/>
    </location>
</feature>
<dbReference type="AlphaFoldDB" id="Q08W28"/>
<name>Q08W28_STIAD</name>
<dbReference type="EMBL" id="AAMD01000107">
    <property type="protein sequence ID" value="EAU64692.1"/>
    <property type="molecule type" value="Genomic_DNA"/>
</dbReference>